<reference evidence="2 3" key="1">
    <citation type="submission" date="2023-07" db="EMBL/GenBank/DDBJ databases">
        <title>Sorghum-associated microbial communities from plants grown in Nebraska, USA.</title>
        <authorList>
            <person name="Schachtman D."/>
        </authorList>
    </citation>
    <scope>NUCLEOTIDE SEQUENCE [LARGE SCALE GENOMIC DNA]</scope>
    <source>
        <strain evidence="2 3">DS1709</strain>
    </source>
</reference>
<gene>
    <name evidence="2" type="ORF">J2781_001013</name>
</gene>
<accession>A0ABU1LBJ4</accession>
<evidence type="ECO:0000256" key="1">
    <source>
        <dbReference type="SAM" id="MobiDB-lite"/>
    </source>
</evidence>
<comment type="caution">
    <text evidence="2">The sequence shown here is derived from an EMBL/GenBank/DDBJ whole genome shotgun (WGS) entry which is preliminary data.</text>
</comment>
<name>A0ABU1LBJ4_9FLAO</name>
<dbReference type="EMBL" id="JAVDQS010000002">
    <property type="protein sequence ID" value="MDR6404098.1"/>
    <property type="molecule type" value="Genomic_DNA"/>
</dbReference>
<organism evidence="2 3">
    <name type="scientific">Chryseobacterium geocarposphaerae</name>
    <dbReference type="NCBI Taxonomy" id="1416776"/>
    <lineage>
        <taxon>Bacteria</taxon>
        <taxon>Pseudomonadati</taxon>
        <taxon>Bacteroidota</taxon>
        <taxon>Flavobacteriia</taxon>
        <taxon>Flavobacteriales</taxon>
        <taxon>Weeksellaceae</taxon>
        <taxon>Chryseobacterium group</taxon>
        <taxon>Chryseobacterium</taxon>
    </lineage>
</organism>
<evidence type="ECO:0000313" key="3">
    <source>
        <dbReference type="Proteomes" id="UP001184853"/>
    </source>
</evidence>
<evidence type="ECO:0000313" key="2">
    <source>
        <dbReference type="EMBL" id="MDR6404098.1"/>
    </source>
</evidence>
<sequence>MPLNLVEKDVYQLVPSPDSNGYPATSEEKSLGVRSMSG</sequence>
<dbReference type="Proteomes" id="UP001184853">
    <property type="component" value="Unassembled WGS sequence"/>
</dbReference>
<feature type="region of interest" description="Disordered" evidence="1">
    <location>
        <begin position="13"/>
        <end position="38"/>
    </location>
</feature>
<proteinExistence type="predicted"/>
<protein>
    <submittedName>
        <fullName evidence="2">Uncharacterized protein</fullName>
    </submittedName>
</protein>
<keyword evidence="3" id="KW-1185">Reference proteome</keyword>